<feature type="region of interest" description="Disordered" evidence="5">
    <location>
        <begin position="1"/>
        <end position="20"/>
    </location>
</feature>
<evidence type="ECO:0000256" key="5">
    <source>
        <dbReference type="SAM" id="MobiDB-lite"/>
    </source>
</evidence>
<organism evidence="7 8">
    <name type="scientific">Actinomycetospora chibensis</name>
    <dbReference type="NCBI Taxonomy" id="663606"/>
    <lineage>
        <taxon>Bacteria</taxon>
        <taxon>Bacillati</taxon>
        <taxon>Actinomycetota</taxon>
        <taxon>Actinomycetes</taxon>
        <taxon>Pseudonocardiales</taxon>
        <taxon>Pseudonocardiaceae</taxon>
        <taxon>Actinomycetospora</taxon>
    </lineage>
</organism>
<dbReference type="SUPFAM" id="SSF46689">
    <property type="entry name" value="Homeodomain-like"/>
    <property type="match status" value="1"/>
</dbReference>
<comment type="caution">
    <text evidence="7">The sequence shown here is derived from an EMBL/GenBank/DDBJ whole genome shotgun (WGS) entry which is preliminary data.</text>
</comment>
<dbReference type="PANTHER" id="PTHR30055">
    <property type="entry name" value="HTH-TYPE TRANSCRIPTIONAL REGULATOR RUTR"/>
    <property type="match status" value="1"/>
</dbReference>
<dbReference type="Proteomes" id="UP001595909">
    <property type="component" value="Unassembled WGS sequence"/>
</dbReference>
<evidence type="ECO:0000256" key="2">
    <source>
        <dbReference type="ARBA" id="ARBA00023125"/>
    </source>
</evidence>
<keyword evidence="1" id="KW-0805">Transcription regulation</keyword>
<sequence length="246" mass="26727">MSDHDEAASRDPAGTRGVVPRQARALATRGAILTAAAEEFAGSSYHEASLSRILERSKVTKGALYFHFVSKESIALAVVDEMDLLCHDLVDRSNALGLDALRTAAQVTREVQDALTGSVMRAGQRLSTEGFAGPHRPGWPFRYWEEVFRDLFTRAAEEEILRPGIDPVSFSRMAVDTGAGAFVVSLGVSHLADLGRRVCENWELLLGCAAVPEWLEGWQAEGGMAAVLGPHLLDDRRDGRGWVADV</sequence>
<evidence type="ECO:0000256" key="1">
    <source>
        <dbReference type="ARBA" id="ARBA00023015"/>
    </source>
</evidence>
<dbReference type="SUPFAM" id="SSF48498">
    <property type="entry name" value="Tetracyclin repressor-like, C-terminal domain"/>
    <property type="match status" value="1"/>
</dbReference>
<dbReference type="InterPro" id="IPR050109">
    <property type="entry name" value="HTH-type_TetR-like_transc_reg"/>
</dbReference>
<dbReference type="PRINTS" id="PR00455">
    <property type="entry name" value="HTHTETR"/>
</dbReference>
<feature type="domain" description="HTH tetR-type" evidence="6">
    <location>
        <begin position="26"/>
        <end position="86"/>
    </location>
</feature>
<reference evidence="8" key="1">
    <citation type="journal article" date="2019" name="Int. J. Syst. Evol. Microbiol.">
        <title>The Global Catalogue of Microorganisms (GCM) 10K type strain sequencing project: providing services to taxonomists for standard genome sequencing and annotation.</title>
        <authorList>
            <consortium name="The Broad Institute Genomics Platform"/>
            <consortium name="The Broad Institute Genome Sequencing Center for Infectious Disease"/>
            <person name="Wu L."/>
            <person name="Ma J."/>
        </authorList>
    </citation>
    <scope>NUCLEOTIDE SEQUENCE [LARGE SCALE GENOMIC DNA]</scope>
    <source>
        <strain evidence="8">CCUG 50347</strain>
    </source>
</reference>
<dbReference type="PANTHER" id="PTHR30055:SF234">
    <property type="entry name" value="HTH-TYPE TRANSCRIPTIONAL REGULATOR BETI"/>
    <property type="match status" value="1"/>
</dbReference>
<keyword evidence="3" id="KW-0804">Transcription</keyword>
<name>A0ABV9RD96_9PSEU</name>
<feature type="DNA-binding region" description="H-T-H motif" evidence="4">
    <location>
        <begin position="49"/>
        <end position="68"/>
    </location>
</feature>
<evidence type="ECO:0000313" key="8">
    <source>
        <dbReference type="Proteomes" id="UP001595909"/>
    </source>
</evidence>
<evidence type="ECO:0000256" key="3">
    <source>
        <dbReference type="ARBA" id="ARBA00023163"/>
    </source>
</evidence>
<dbReference type="Pfam" id="PF21935">
    <property type="entry name" value="TetR_C_45"/>
    <property type="match status" value="1"/>
</dbReference>
<dbReference type="Gene3D" id="1.10.357.10">
    <property type="entry name" value="Tetracycline Repressor, domain 2"/>
    <property type="match status" value="1"/>
</dbReference>
<keyword evidence="2 4" id="KW-0238">DNA-binding</keyword>
<proteinExistence type="predicted"/>
<protein>
    <submittedName>
        <fullName evidence="7">TetR family transcriptional regulator</fullName>
    </submittedName>
</protein>
<dbReference type="InterPro" id="IPR023772">
    <property type="entry name" value="DNA-bd_HTH_TetR-type_CS"/>
</dbReference>
<dbReference type="PROSITE" id="PS01081">
    <property type="entry name" value="HTH_TETR_1"/>
    <property type="match status" value="1"/>
</dbReference>
<dbReference type="InterPro" id="IPR054126">
    <property type="entry name" value="CprB_TetR_C"/>
</dbReference>
<dbReference type="EMBL" id="JBHSIM010000005">
    <property type="protein sequence ID" value="MFC4831564.1"/>
    <property type="molecule type" value="Genomic_DNA"/>
</dbReference>
<evidence type="ECO:0000256" key="4">
    <source>
        <dbReference type="PROSITE-ProRule" id="PRU00335"/>
    </source>
</evidence>
<dbReference type="Pfam" id="PF00440">
    <property type="entry name" value="TetR_N"/>
    <property type="match status" value="1"/>
</dbReference>
<dbReference type="InterPro" id="IPR036271">
    <property type="entry name" value="Tet_transcr_reg_TetR-rel_C_sf"/>
</dbReference>
<evidence type="ECO:0000259" key="6">
    <source>
        <dbReference type="PROSITE" id="PS50977"/>
    </source>
</evidence>
<dbReference type="RefSeq" id="WP_274190982.1">
    <property type="nucleotide sequence ID" value="NZ_BAABHN010000005.1"/>
</dbReference>
<dbReference type="PROSITE" id="PS50977">
    <property type="entry name" value="HTH_TETR_2"/>
    <property type="match status" value="1"/>
</dbReference>
<gene>
    <name evidence="7" type="ORF">ACFPEL_03975</name>
</gene>
<keyword evidence="8" id="KW-1185">Reference proteome</keyword>
<evidence type="ECO:0000313" key="7">
    <source>
        <dbReference type="EMBL" id="MFC4831564.1"/>
    </source>
</evidence>
<dbReference type="InterPro" id="IPR001647">
    <property type="entry name" value="HTH_TetR"/>
</dbReference>
<accession>A0ABV9RD96</accession>
<dbReference type="InterPro" id="IPR009057">
    <property type="entry name" value="Homeodomain-like_sf"/>
</dbReference>